<dbReference type="STRING" id="1206085.SAMN05443575_3699"/>
<accession>A0A1M5S114</accession>
<gene>
    <name evidence="1" type="ORF">SAMN05443575_3699</name>
</gene>
<dbReference type="Pfam" id="PF10012">
    <property type="entry name" value="DUF2255"/>
    <property type="match status" value="1"/>
</dbReference>
<dbReference type="RefSeq" id="WP_073391863.1">
    <property type="nucleotide sequence ID" value="NZ_FQVU01000005.1"/>
</dbReference>
<protein>
    <recommendedName>
        <fullName evidence="3">DUF2255 family protein</fullName>
    </recommendedName>
</protein>
<reference evidence="1 2" key="1">
    <citation type="submission" date="2016-11" db="EMBL/GenBank/DDBJ databases">
        <authorList>
            <person name="Jaros S."/>
            <person name="Januszkiewicz K."/>
            <person name="Wedrychowicz H."/>
        </authorList>
    </citation>
    <scope>NUCLEOTIDE SEQUENCE [LARGE SCALE GENOMIC DNA]</scope>
    <source>
        <strain evidence="1 2">DSM 45627</strain>
    </source>
</reference>
<name>A0A1M5S114_9ACTN</name>
<dbReference type="InterPro" id="IPR012349">
    <property type="entry name" value="Split_barrel_FMN-bd"/>
</dbReference>
<sequence>MSTWTATQLDGIDQAEELEVITLRHDGSPRRPVPIWVVRVGDDVIVRSYRGEGGGWYRHARDDGAGRVRVAGMDLAVTVAPVTDQEASEAIDAAYRAKYARYGDSYLKPMVAEAARAATLRLTPHVTTNYKEDK</sequence>
<dbReference type="OrthoDB" id="162563at2"/>
<dbReference type="Gene3D" id="2.30.110.10">
    <property type="entry name" value="Electron Transport, Fmn-binding Protein, Chain A"/>
    <property type="match status" value="1"/>
</dbReference>
<evidence type="ECO:0000313" key="2">
    <source>
        <dbReference type="Proteomes" id="UP000186132"/>
    </source>
</evidence>
<dbReference type="InterPro" id="IPR016888">
    <property type="entry name" value="UCP028498"/>
</dbReference>
<evidence type="ECO:0008006" key="3">
    <source>
        <dbReference type="Google" id="ProtNLM"/>
    </source>
</evidence>
<proteinExistence type="predicted"/>
<organism evidence="1 2">
    <name type="scientific">Jatrophihabitans endophyticus</name>
    <dbReference type="NCBI Taxonomy" id="1206085"/>
    <lineage>
        <taxon>Bacteria</taxon>
        <taxon>Bacillati</taxon>
        <taxon>Actinomycetota</taxon>
        <taxon>Actinomycetes</taxon>
        <taxon>Jatrophihabitantales</taxon>
        <taxon>Jatrophihabitantaceae</taxon>
        <taxon>Jatrophihabitans</taxon>
    </lineage>
</organism>
<dbReference type="Proteomes" id="UP000186132">
    <property type="component" value="Unassembled WGS sequence"/>
</dbReference>
<dbReference type="EMBL" id="FQVU01000005">
    <property type="protein sequence ID" value="SHH31713.1"/>
    <property type="molecule type" value="Genomic_DNA"/>
</dbReference>
<evidence type="ECO:0000313" key="1">
    <source>
        <dbReference type="EMBL" id="SHH31713.1"/>
    </source>
</evidence>
<keyword evidence="2" id="KW-1185">Reference proteome</keyword>
<dbReference type="SUPFAM" id="SSF50475">
    <property type="entry name" value="FMN-binding split barrel"/>
    <property type="match status" value="1"/>
</dbReference>
<dbReference type="AlphaFoldDB" id="A0A1M5S114"/>